<dbReference type="PROSITE" id="PS50850">
    <property type="entry name" value="MFS"/>
    <property type="match status" value="1"/>
</dbReference>
<feature type="transmembrane region" description="Helical" evidence="7">
    <location>
        <begin position="377"/>
        <end position="395"/>
    </location>
</feature>
<reference evidence="11" key="3">
    <citation type="submission" date="2015-06" db="UniProtKB">
        <authorList>
            <consortium name="EnsemblProtists"/>
        </authorList>
    </citation>
    <scope>IDENTIFICATION</scope>
</reference>
<evidence type="ECO:0000256" key="6">
    <source>
        <dbReference type="ARBA" id="ARBA00024338"/>
    </source>
</evidence>
<proteinExistence type="inferred from homology"/>
<dbReference type="Pfam" id="PF07690">
    <property type="entry name" value="MFS_1"/>
    <property type="match status" value="1"/>
</dbReference>
<evidence type="ECO:0000256" key="1">
    <source>
        <dbReference type="ARBA" id="ARBA00004141"/>
    </source>
</evidence>
<reference evidence="12" key="2">
    <citation type="submission" date="2012-11" db="EMBL/GenBank/DDBJ databases">
        <authorList>
            <person name="Kuo A."/>
            <person name="Curtis B.A."/>
            <person name="Tanifuji G."/>
            <person name="Burki F."/>
            <person name="Gruber A."/>
            <person name="Irimia M."/>
            <person name="Maruyama S."/>
            <person name="Arias M.C."/>
            <person name="Ball S.G."/>
            <person name="Gile G.H."/>
            <person name="Hirakawa Y."/>
            <person name="Hopkins J.F."/>
            <person name="Rensing S.A."/>
            <person name="Schmutz J."/>
            <person name="Symeonidi A."/>
            <person name="Elias M."/>
            <person name="Eveleigh R.J."/>
            <person name="Herman E.K."/>
            <person name="Klute M.J."/>
            <person name="Nakayama T."/>
            <person name="Obornik M."/>
            <person name="Reyes-Prieto A."/>
            <person name="Armbrust E.V."/>
            <person name="Aves S.J."/>
            <person name="Beiko R.G."/>
            <person name="Coutinho P."/>
            <person name="Dacks J.B."/>
            <person name="Durnford D.G."/>
            <person name="Fast N.M."/>
            <person name="Green B.R."/>
            <person name="Grisdale C."/>
            <person name="Hempe F."/>
            <person name="Henrissat B."/>
            <person name="Hoppner M.P."/>
            <person name="Ishida K.-I."/>
            <person name="Kim E."/>
            <person name="Koreny L."/>
            <person name="Kroth P.G."/>
            <person name="Liu Y."/>
            <person name="Malik S.-B."/>
            <person name="Maier U.G."/>
            <person name="McRose D."/>
            <person name="Mock T."/>
            <person name="Neilson J.A."/>
            <person name="Onodera N.T."/>
            <person name="Poole A.M."/>
            <person name="Pritham E.J."/>
            <person name="Richards T.A."/>
            <person name="Rocap G."/>
            <person name="Roy S.W."/>
            <person name="Sarai C."/>
            <person name="Schaack S."/>
            <person name="Shirato S."/>
            <person name="Slamovits C.H."/>
            <person name="Spencer D.F."/>
            <person name="Suzuki S."/>
            <person name="Worden A.Z."/>
            <person name="Zauner S."/>
            <person name="Barry K."/>
            <person name="Bell C."/>
            <person name="Bharti A.K."/>
            <person name="Crow J.A."/>
            <person name="Grimwood J."/>
            <person name="Kramer R."/>
            <person name="Lindquist E."/>
            <person name="Lucas S."/>
            <person name="Salamov A."/>
            <person name="McFadden G.I."/>
            <person name="Lane C.E."/>
            <person name="Keeling P.J."/>
            <person name="Gray M.W."/>
            <person name="Grigoriev I.V."/>
            <person name="Archibald J.M."/>
        </authorList>
    </citation>
    <scope>NUCLEOTIDE SEQUENCE</scope>
    <source>
        <strain evidence="12">CCMP2712</strain>
    </source>
</reference>
<dbReference type="InterPro" id="IPR011701">
    <property type="entry name" value="MFS"/>
</dbReference>
<dbReference type="AlphaFoldDB" id="L1J1Q9"/>
<feature type="chain" id="PRO_5008770742" description="Major facilitator superfamily (MFS) profile domain-containing protein" evidence="8">
    <location>
        <begin position="22"/>
        <end position="397"/>
    </location>
</feature>
<protein>
    <recommendedName>
        <fullName evidence="9">Major facilitator superfamily (MFS) profile domain-containing protein</fullName>
    </recommendedName>
</protein>
<feature type="transmembrane region" description="Helical" evidence="7">
    <location>
        <begin position="344"/>
        <end position="365"/>
    </location>
</feature>
<sequence>MSWVVLFLLLGINVHNQWTRAMVYYLVSFKIPKTEDNANKYMNIDLNFEEEQYSILASFGFTALYTFCSLIAGRASDKGNRAFIVLVAAAGWSLATAGQGISRSFEQVLAFRSLMGVSQAFTNPPAYGLIASSFPESQIATANSVFASAVYIGGALASLSILADQQVGWRMTCLGSGALGCLLAAGGAFFLRDPRMKREDGGQLNEQTMLLGSREEQEEVEEAASSSFNFQKQMREGLEAIKGVLSIPSVQVLFAASAVRFCAGYGIGVWKAPLYRELFPSSESEFSVANAFVISCGGVLSSLLGGVLADRLAPHDYGKKLLIPAVGSILAVPFWIGACKADSISLLFLEYIVAECWFGPTLAALFKSVPREIQGTAQGLFSVLGAIGNIMPVVIGR</sequence>
<dbReference type="GO" id="GO:0022857">
    <property type="term" value="F:transmembrane transporter activity"/>
    <property type="evidence" value="ECO:0007669"/>
    <property type="project" value="InterPro"/>
</dbReference>
<evidence type="ECO:0000313" key="12">
    <source>
        <dbReference type="Proteomes" id="UP000011087"/>
    </source>
</evidence>
<dbReference type="OMA" id="FGSVYFE"/>
<gene>
    <name evidence="10" type="ORF">GUITHDRAFT_111436</name>
</gene>
<dbReference type="OrthoDB" id="3639251at2759"/>
<keyword evidence="4 7" id="KW-1133">Transmembrane helix</keyword>
<feature type="transmembrane region" description="Helical" evidence="7">
    <location>
        <begin position="169"/>
        <end position="191"/>
    </location>
</feature>
<keyword evidence="12" id="KW-1185">Reference proteome</keyword>
<feature type="transmembrane region" description="Helical" evidence="7">
    <location>
        <begin position="142"/>
        <end position="163"/>
    </location>
</feature>
<organism evidence="10">
    <name type="scientific">Guillardia theta (strain CCMP2712)</name>
    <name type="common">Cryptophyte</name>
    <dbReference type="NCBI Taxonomy" id="905079"/>
    <lineage>
        <taxon>Eukaryota</taxon>
        <taxon>Cryptophyceae</taxon>
        <taxon>Pyrenomonadales</taxon>
        <taxon>Geminigeraceae</taxon>
        <taxon>Guillardia</taxon>
    </lineage>
</organism>
<dbReference type="Gene3D" id="1.20.1250.20">
    <property type="entry name" value="MFS general substrate transporter like domains"/>
    <property type="match status" value="2"/>
</dbReference>
<evidence type="ECO:0000256" key="8">
    <source>
        <dbReference type="SAM" id="SignalP"/>
    </source>
</evidence>
<keyword evidence="5 7" id="KW-0472">Membrane</keyword>
<feature type="transmembrane region" description="Helical" evidence="7">
    <location>
        <begin position="83"/>
        <end position="102"/>
    </location>
</feature>
<evidence type="ECO:0000256" key="7">
    <source>
        <dbReference type="SAM" id="Phobius"/>
    </source>
</evidence>
<feature type="domain" description="Major facilitator superfamily (MFS) profile" evidence="9">
    <location>
        <begin position="4"/>
        <end position="397"/>
    </location>
</feature>
<dbReference type="GeneID" id="17299234"/>
<dbReference type="KEGG" id="gtt:GUITHDRAFT_111436"/>
<evidence type="ECO:0000313" key="10">
    <source>
        <dbReference type="EMBL" id="EKX42463.1"/>
    </source>
</evidence>
<feature type="signal peptide" evidence="8">
    <location>
        <begin position="1"/>
        <end position="21"/>
    </location>
</feature>
<feature type="transmembrane region" description="Helical" evidence="7">
    <location>
        <begin position="288"/>
        <end position="309"/>
    </location>
</feature>
<comment type="subcellular location">
    <subcellularLocation>
        <location evidence="1">Membrane</location>
        <topology evidence="1">Multi-pass membrane protein</topology>
    </subcellularLocation>
</comment>
<dbReference type="PANTHER" id="PTHR23505">
    <property type="entry name" value="SPINSTER"/>
    <property type="match status" value="1"/>
</dbReference>
<evidence type="ECO:0000256" key="4">
    <source>
        <dbReference type="ARBA" id="ARBA00022989"/>
    </source>
</evidence>
<feature type="transmembrane region" description="Helical" evidence="7">
    <location>
        <begin position="53"/>
        <end position="71"/>
    </location>
</feature>
<dbReference type="InterPro" id="IPR036259">
    <property type="entry name" value="MFS_trans_sf"/>
</dbReference>
<dbReference type="SUPFAM" id="SSF103473">
    <property type="entry name" value="MFS general substrate transporter"/>
    <property type="match status" value="1"/>
</dbReference>
<reference evidence="10 12" key="1">
    <citation type="journal article" date="2012" name="Nature">
        <title>Algal genomes reveal evolutionary mosaicism and the fate of nucleomorphs.</title>
        <authorList>
            <consortium name="DOE Joint Genome Institute"/>
            <person name="Curtis B.A."/>
            <person name="Tanifuji G."/>
            <person name="Burki F."/>
            <person name="Gruber A."/>
            <person name="Irimia M."/>
            <person name="Maruyama S."/>
            <person name="Arias M.C."/>
            <person name="Ball S.G."/>
            <person name="Gile G.H."/>
            <person name="Hirakawa Y."/>
            <person name="Hopkins J.F."/>
            <person name="Kuo A."/>
            <person name="Rensing S.A."/>
            <person name="Schmutz J."/>
            <person name="Symeonidi A."/>
            <person name="Elias M."/>
            <person name="Eveleigh R.J."/>
            <person name="Herman E.K."/>
            <person name="Klute M.J."/>
            <person name="Nakayama T."/>
            <person name="Obornik M."/>
            <person name="Reyes-Prieto A."/>
            <person name="Armbrust E.V."/>
            <person name="Aves S.J."/>
            <person name="Beiko R.G."/>
            <person name="Coutinho P."/>
            <person name="Dacks J.B."/>
            <person name="Durnford D.G."/>
            <person name="Fast N.M."/>
            <person name="Green B.R."/>
            <person name="Grisdale C.J."/>
            <person name="Hempel F."/>
            <person name="Henrissat B."/>
            <person name="Hoppner M.P."/>
            <person name="Ishida K."/>
            <person name="Kim E."/>
            <person name="Koreny L."/>
            <person name="Kroth P.G."/>
            <person name="Liu Y."/>
            <person name="Malik S.B."/>
            <person name="Maier U.G."/>
            <person name="McRose D."/>
            <person name="Mock T."/>
            <person name="Neilson J.A."/>
            <person name="Onodera N.T."/>
            <person name="Poole A.M."/>
            <person name="Pritham E.J."/>
            <person name="Richards T.A."/>
            <person name="Rocap G."/>
            <person name="Roy S.W."/>
            <person name="Sarai C."/>
            <person name="Schaack S."/>
            <person name="Shirato S."/>
            <person name="Slamovits C.H."/>
            <person name="Spencer D.F."/>
            <person name="Suzuki S."/>
            <person name="Worden A.Z."/>
            <person name="Zauner S."/>
            <person name="Barry K."/>
            <person name="Bell C."/>
            <person name="Bharti A.K."/>
            <person name="Crow J.A."/>
            <person name="Grimwood J."/>
            <person name="Kramer R."/>
            <person name="Lindquist E."/>
            <person name="Lucas S."/>
            <person name="Salamov A."/>
            <person name="McFadden G.I."/>
            <person name="Lane C.E."/>
            <person name="Keeling P.J."/>
            <person name="Gray M.W."/>
            <person name="Grigoriev I.V."/>
            <person name="Archibald J.M."/>
        </authorList>
    </citation>
    <scope>NUCLEOTIDE SEQUENCE</scope>
    <source>
        <strain evidence="10 12">CCMP2712</strain>
    </source>
</reference>
<evidence type="ECO:0000313" key="11">
    <source>
        <dbReference type="EnsemblProtists" id="EKX42463"/>
    </source>
</evidence>
<keyword evidence="2" id="KW-0813">Transport</keyword>
<dbReference type="EMBL" id="JH993016">
    <property type="protein sequence ID" value="EKX42463.1"/>
    <property type="molecule type" value="Genomic_DNA"/>
</dbReference>
<feature type="transmembrane region" description="Helical" evidence="7">
    <location>
        <begin position="321"/>
        <end position="338"/>
    </location>
</feature>
<dbReference type="RefSeq" id="XP_005829443.1">
    <property type="nucleotide sequence ID" value="XM_005829386.1"/>
</dbReference>
<dbReference type="EnsemblProtists" id="EKX42463">
    <property type="protein sequence ID" value="EKX42463"/>
    <property type="gene ID" value="GUITHDRAFT_111436"/>
</dbReference>
<evidence type="ECO:0000256" key="3">
    <source>
        <dbReference type="ARBA" id="ARBA00022692"/>
    </source>
</evidence>
<dbReference type="InterPro" id="IPR020846">
    <property type="entry name" value="MFS_dom"/>
</dbReference>
<evidence type="ECO:0000256" key="2">
    <source>
        <dbReference type="ARBA" id="ARBA00022448"/>
    </source>
</evidence>
<evidence type="ECO:0000259" key="9">
    <source>
        <dbReference type="PROSITE" id="PS50850"/>
    </source>
</evidence>
<keyword evidence="8" id="KW-0732">Signal</keyword>
<comment type="similarity">
    <text evidence="6">Belongs to the major facilitator superfamily. Spinster (TC 2.A.1.49) family.</text>
</comment>
<accession>L1J1Q9</accession>
<dbReference type="GO" id="GO:0016020">
    <property type="term" value="C:membrane"/>
    <property type="evidence" value="ECO:0007669"/>
    <property type="project" value="UniProtKB-SubCell"/>
</dbReference>
<dbReference type="InterPro" id="IPR044770">
    <property type="entry name" value="MFS_spinster-like"/>
</dbReference>
<dbReference type="PaxDb" id="55529-EKX42463"/>
<evidence type="ECO:0000256" key="5">
    <source>
        <dbReference type="ARBA" id="ARBA00023136"/>
    </source>
</evidence>
<dbReference type="PANTHER" id="PTHR23505:SF52">
    <property type="entry name" value="MAJOR FACILITATOR SUPERFAMILY PROTEIN"/>
    <property type="match status" value="1"/>
</dbReference>
<keyword evidence="3 7" id="KW-0812">Transmembrane</keyword>
<dbReference type="eggNOG" id="KOG1330">
    <property type="taxonomic scope" value="Eukaryota"/>
</dbReference>
<name>L1J1Q9_GUITC</name>
<dbReference type="Proteomes" id="UP000011087">
    <property type="component" value="Unassembled WGS sequence"/>
</dbReference>
<dbReference type="HOGENOM" id="CLU_036865_0_0_1"/>